<organism evidence="2 3">
    <name type="scientific">Liparis tanakae</name>
    <name type="common">Tanaka's snailfish</name>
    <dbReference type="NCBI Taxonomy" id="230148"/>
    <lineage>
        <taxon>Eukaryota</taxon>
        <taxon>Metazoa</taxon>
        <taxon>Chordata</taxon>
        <taxon>Craniata</taxon>
        <taxon>Vertebrata</taxon>
        <taxon>Euteleostomi</taxon>
        <taxon>Actinopterygii</taxon>
        <taxon>Neopterygii</taxon>
        <taxon>Teleostei</taxon>
        <taxon>Neoteleostei</taxon>
        <taxon>Acanthomorphata</taxon>
        <taxon>Eupercaria</taxon>
        <taxon>Perciformes</taxon>
        <taxon>Cottioidei</taxon>
        <taxon>Cottales</taxon>
        <taxon>Liparidae</taxon>
        <taxon>Liparis</taxon>
    </lineage>
</organism>
<evidence type="ECO:0000313" key="2">
    <source>
        <dbReference type="EMBL" id="TNN81881.1"/>
    </source>
</evidence>
<dbReference type="AlphaFoldDB" id="A0A4Z2IVM9"/>
<keyword evidence="3" id="KW-1185">Reference proteome</keyword>
<feature type="compositionally biased region" description="Basic and acidic residues" evidence="1">
    <location>
        <begin position="53"/>
        <end position="73"/>
    </location>
</feature>
<comment type="caution">
    <text evidence="2">The sequence shown here is derived from an EMBL/GenBank/DDBJ whole genome shotgun (WGS) entry which is preliminary data.</text>
</comment>
<reference evidence="2 3" key="1">
    <citation type="submission" date="2019-03" db="EMBL/GenBank/DDBJ databases">
        <title>First draft genome of Liparis tanakae, snailfish: a comprehensive survey of snailfish specific genes.</title>
        <authorList>
            <person name="Kim W."/>
            <person name="Song I."/>
            <person name="Jeong J.-H."/>
            <person name="Kim D."/>
            <person name="Kim S."/>
            <person name="Ryu S."/>
            <person name="Song J.Y."/>
            <person name="Lee S.K."/>
        </authorList>
    </citation>
    <scope>NUCLEOTIDE SEQUENCE [LARGE SCALE GENOMIC DNA]</scope>
    <source>
        <tissue evidence="2">Muscle</tissue>
    </source>
</reference>
<gene>
    <name evidence="2" type="ORF">EYF80_007789</name>
</gene>
<evidence type="ECO:0000313" key="3">
    <source>
        <dbReference type="Proteomes" id="UP000314294"/>
    </source>
</evidence>
<accession>A0A4Z2IVM9</accession>
<sequence length="96" mass="10488">MDTTWLQRRAPCVGARQGALEGRIPAENGERGGTQRGGLESRGGDRPLVVGREAVEEGRPTTTDLERPERREISSTMGKSSLILGLGLDSWMKLLR</sequence>
<feature type="region of interest" description="Disordered" evidence="1">
    <location>
        <begin position="18"/>
        <end position="76"/>
    </location>
</feature>
<evidence type="ECO:0000256" key="1">
    <source>
        <dbReference type="SAM" id="MobiDB-lite"/>
    </source>
</evidence>
<protein>
    <submittedName>
        <fullName evidence="2">Uncharacterized protein</fullName>
    </submittedName>
</protein>
<proteinExistence type="predicted"/>
<name>A0A4Z2IVM9_9TELE</name>
<dbReference type="Proteomes" id="UP000314294">
    <property type="component" value="Unassembled WGS sequence"/>
</dbReference>
<dbReference type="EMBL" id="SRLO01000043">
    <property type="protein sequence ID" value="TNN81881.1"/>
    <property type="molecule type" value="Genomic_DNA"/>
</dbReference>